<dbReference type="AlphaFoldDB" id="A0A4Y8WI17"/>
<dbReference type="OrthoDB" id="9764808at2"/>
<protein>
    <submittedName>
        <fullName evidence="4">HD domain-containing protein</fullName>
    </submittedName>
</protein>
<dbReference type="GO" id="GO:0005886">
    <property type="term" value="C:plasma membrane"/>
    <property type="evidence" value="ECO:0007669"/>
    <property type="project" value="UniProtKB-SubCell"/>
</dbReference>
<dbReference type="CDD" id="cd18773">
    <property type="entry name" value="PDC1_HK_sensor"/>
    <property type="match status" value="1"/>
</dbReference>
<dbReference type="SMART" id="SM00471">
    <property type="entry name" value="HDc"/>
    <property type="match status" value="1"/>
</dbReference>
<gene>
    <name evidence="4" type="ORF">ELS82_05160</name>
</gene>
<dbReference type="SUPFAM" id="SSF103190">
    <property type="entry name" value="Sensory domain-like"/>
    <property type="match status" value="1"/>
</dbReference>
<dbReference type="PANTHER" id="PTHR45228:SF5">
    <property type="entry name" value="CYCLIC DI-GMP PHOSPHODIESTERASE VC_1348-RELATED"/>
    <property type="match status" value="1"/>
</dbReference>
<evidence type="ECO:0000313" key="5">
    <source>
        <dbReference type="Proteomes" id="UP000297753"/>
    </source>
</evidence>
<dbReference type="Gene3D" id="1.10.3210.10">
    <property type="entry name" value="Hypothetical protein af1432"/>
    <property type="match status" value="2"/>
</dbReference>
<feature type="domain" description="HD-GYP" evidence="3">
    <location>
        <begin position="720"/>
        <end position="935"/>
    </location>
</feature>
<reference evidence="4 5" key="1">
    <citation type="submission" date="2019-01" db="EMBL/GenBank/DDBJ databases">
        <title>Vibrio BEI176 sp. nov, a marine bacterium isolated from China: eastern marignal seas.</title>
        <authorList>
            <person name="Li B."/>
        </authorList>
    </citation>
    <scope>NUCLEOTIDE SEQUENCE [LARGE SCALE GENOMIC DNA]</scope>
    <source>
        <strain evidence="4 5">BEI176</strain>
    </source>
</reference>
<dbReference type="Gene3D" id="3.30.450.20">
    <property type="entry name" value="PAS domain"/>
    <property type="match status" value="2"/>
</dbReference>
<keyword evidence="5" id="KW-1185">Reference proteome</keyword>
<dbReference type="PROSITE" id="PS51832">
    <property type="entry name" value="HD_GYP"/>
    <property type="match status" value="1"/>
</dbReference>
<dbReference type="EMBL" id="SATR01000005">
    <property type="protein sequence ID" value="TFH92582.1"/>
    <property type="molecule type" value="Genomic_DNA"/>
</dbReference>
<proteinExistence type="predicted"/>
<evidence type="ECO:0000256" key="1">
    <source>
        <dbReference type="ARBA" id="ARBA00004533"/>
    </source>
</evidence>
<evidence type="ECO:0000259" key="3">
    <source>
        <dbReference type="PROSITE" id="PS51832"/>
    </source>
</evidence>
<comment type="caution">
    <text evidence="4">The sequence shown here is derived from an EMBL/GenBank/DDBJ whole genome shotgun (WGS) entry which is preliminary data.</text>
</comment>
<name>A0A4Y8WI17_9VIBR</name>
<dbReference type="GO" id="GO:0008081">
    <property type="term" value="F:phosphoric diester hydrolase activity"/>
    <property type="evidence" value="ECO:0007669"/>
    <property type="project" value="UniProtKB-ARBA"/>
</dbReference>
<sequence>MRKRKYPLSIHITSLFLILTTLVGAVLIAISYRHAQELLAGSAKELSEENSRQLESTFQLNTGPILTTLDFMALSEVVERNKKPHKEVRFLTSLNLIFNRSPGLVALYYGNEKGELALFRPLRTNAERERFGAPAKATLMINQTYISGANVFYFLDGSYKVLDSHKTNDNEFDPRVRPWFKNADNDGEVRLTEPYFFYFLQTNGVTFSRRSADGKSVVGADFTLNSLSEQIAQLGYSDASKLVLFDNQFNVLAHYQGGLKLSDDQQENRTQIENSIFAKVLGRVSSQILYEKATENHVDWSITLTPVSLNKHTRILLAEATPQDDLLANLLSMRDKQLKVAFTLMVMSFLIVWVVAKRLANPLQNLMHQTDSIARFDFKKTRYSKSVIKEVANLTTSIELMEHTLHDLLRLLHETASNQDFSVLAKTITHQSFLVTRAETIVLYSKDSTQGDYEVSANHAIIPFKIDINEFLQSTAWIQQELAKGEVLHFNRNDNTVANYRETLYNSDFYLFPLINRSNELVGILLLGYERAITQEQSDKHAFLKELLSFAELAKENIDRVRQQKEMLNAFVELIASAIDTKSPYTGSHCQRVPKLSKLLTQAACKDQQYFATFAMSDTEWEALHLASWLHDCGKVTTPEYVIDKATKLETIYDRIHEVRMRFELIKAQAEIDYLKQVNSGGDSEQLKQALINKHQQLNEDFAFVAHCNIGGEFMDDESLERIKAISQYQWKRTIDDQLGVSWVEKQRAGERAELPVMEPILSDKAVHEVPWPQNVNPKDVWQEKFVLQPGKLKYNRGEVYNLSIRRGTLNDEERFVINDHIIQTITMLNRLPYPDHLKNVPEIAGGHHERIDGLGYPRGLYEEDLSIPARIMAIADVFEALTSSDRPYKKAKNLSESLDIMTSMATSGHIDPKLYLLFLENKIDKQYATLFLTKDQICEINRDEHIRKVKTFLKSRF</sequence>
<dbReference type="CDD" id="cd00077">
    <property type="entry name" value="HDc"/>
    <property type="match status" value="1"/>
</dbReference>
<feature type="transmembrane region" description="Helical" evidence="2">
    <location>
        <begin position="12"/>
        <end position="32"/>
    </location>
</feature>
<dbReference type="SUPFAM" id="SSF109604">
    <property type="entry name" value="HD-domain/PDEase-like"/>
    <property type="match status" value="2"/>
</dbReference>
<accession>A0A4Y8WI17</accession>
<keyword evidence="2" id="KW-0812">Transmembrane</keyword>
<dbReference type="InterPro" id="IPR037522">
    <property type="entry name" value="HD_GYP_dom"/>
</dbReference>
<dbReference type="InterPro" id="IPR003607">
    <property type="entry name" value="HD/PDEase_dom"/>
</dbReference>
<dbReference type="InterPro" id="IPR029151">
    <property type="entry name" value="Sensor-like_sf"/>
</dbReference>
<comment type="subcellular location">
    <subcellularLocation>
        <location evidence="1">Cell inner membrane</location>
    </subcellularLocation>
</comment>
<organism evidence="4 5">
    <name type="scientific">Vibrio ouci</name>
    <dbReference type="NCBI Taxonomy" id="2499078"/>
    <lineage>
        <taxon>Bacteria</taxon>
        <taxon>Pseudomonadati</taxon>
        <taxon>Pseudomonadota</taxon>
        <taxon>Gammaproteobacteria</taxon>
        <taxon>Vibrionales</taxon>
        <taxon>Vibrionaceae</taxon>
        <taxon>Vibrio</taxon>
    </lineage>
</organism>
<dbReference type="Proteomes" id="UP000297753">
    <property type="component" value="Unassembled WGS sequence"/>
</dbReference>
<dbReference type="Gene3D" id="6.10.340.10">
    <property type="match status" value="1"/>
</dbReference>
<evidence type="ECO:0000256" key="2">
    <source>
        <dbReference type="SAM" id="Phobius"/>
    </source>
</evidence>
<keyword evidence="2" id="KW-1133">Transmembrane helix</keyword>
<keyword evidence="2" id="KW-0472">Membrane</keyword>
<dbReference type="PANTHER" id="PTHR45228">
    <property type="entry name" value="CYCLIC DI-GMP PHOSPHODIESTERASE TM_0186-RELATED"/>
    <property type="match status" value="1"/>
</dbReference>
<dbReference type="Pfam" id="PF13487">
    <property type="entry name" value="HD_5"/>
    <property type="match status" value="1"/>
</dbReference>
<dbReference type="InterPro" id="IPR052020">
    <property type="entry name" value="Cyclic_di-GMP/3'3'-cGAMP_PDE"/>
</dbReference>
<evidence type="ECO:0000313" key="4">
    <source>
        <dbReference type="EMBL" id="TFH92582.1"/>
    </source>
</evidence>
<dbReference type="RefSeq" id="WP_134834511.1">
    <property type="nucleotide sequence ID" value="NZ_SATR01000005.1"/>
</dbReference>